<dbReference type="InterPro" id="IPR016181">
    <property type="entry name" value="Acyl_CoA_acyltransferase"/>
</dbReference>
<evidence type="ECO:0000313" key="4">
    <source>
        <dbReference type="EMBL" id="TWU23362.1"/>
    </source>
</evidence>
<dbReference type="Proteomes" id="UP000316304">
    <property type="component" value="Unassembled WGS sequence"/>
</dbReference>
<evidence type="ECO:0000256" key="1">
    <source>
        <dbReference type="ARBA" id="ARBA00022679"/>
    </source>
</evidence>
<dbReference type="InterPro" id="IPR000182">
    <property type="entry name" value="GNAT_dom"/>
</dbReference>
<accession>A0A5C6CGP7</accession>
<keyword evidence="1 4" id="KW-0808">Transferase</keyword>
<dbReference type="GO" id="GO:0016747">
    <property type="term" value="F:acyltransferase activity, transferring groups other than amino-acyl groups"/>
    <property type="evidence" value="ECO:0007669"/>
    <property type="project" value="InterPro"/>
</dbReference>
<dbReference type="Pfam" id="PF13673">
    <property type="entry name" value="Acetyltransf_10"/>
    <property type="match status" value="1"/>
</dbReference>
<dbReference type="PROSITE" id="PS51186">
    <property type="entry name" value="GNAT"/>
    <property type="match status" value="1"/>
</dbReference>
<dbReference type="RefSeq" id="WP_146595079.1">
    <property type="nucleotide sequence ID" value="NZ_SJPT01000004.1"/>
</dbReference>
<evidence type="ECO:0000313" key="5">
    <source>
        <dbReference type="Proteomes" id="UP000316304"/>
    </source>
</evidence>
<name>A0A5C6CGP7_9BACT</name>
<dbReference type="AlphaFoldDB" id="A0A5C6CGP7"/>
<dbReference type="PANTHER" id="PTHR43877">
    <property type="entry name" value="AMINOALKYLPHOSPHONATE N-ACETYLTRANSFERASE-RELATED-RELATED"/>
    <property type="match status" value="1"/>
</dbReference>
<dbReference type="SUPFAM" id="SSF55729">
    <property type="entry name" value="Acyl-CoA N-acyltransferases (Nat)"/>
    <property type="match status" value="1"/>
</dbReference>
<comment type="caution">
    <text evidence="4">The sequence shown here is derived from an EMBL/GenBank/DDBJ whole genome shotgun (WGS) entry which is preliminary data.</text>
</comment>
<keyword evidence="5" id="KW-1185">Reference proteome</keyword>
<dbReference type="OrthoDB" id="9796171at2"/>
<dbReference type="CDD" id="cd04301">
    <property type="entry name" value="NAT_SF"/>
    <property type="match status" value="1"/>
</dbReference>
<feature type="domain" description="N-acetyltransferase" evidence="3">
    <location>
        <begin position="11"/>
        <end position="153"/>
    </location>
</feature>
<dbReference type="InterPro" id="IPR050832">
    <property type="entry name" value="Bact_Acetyltransf"/>
</dbReference>
<dbReference type="EMBL" id="SJPT01000004">
    <property type="protein sequence ID" value="TWU23362.1"/>
    <property type="molecule type" value="Genomic_DNA"/>
</dbReference>
<keyword evidence="2" id="KW-0012">Acyltransferase</keyword>
<organism evidence="4 5">
    <name type="scientific">Novipirellula galeiformis</name>
    <dbReference type="NCBI Taxonomy" id="2528004"/>
    <lineage>
        <taxon>Bacteria</taxon>
        <taxon>Pseudomonadati</taxon>
        <taxon>Planctomycetota</taxon>
        <taxon>Planctomycetia</taxon>
        <taxon>Pirellulales</taxon>
        <taxon>Pirellulaceae</taxon>
        <taxon>Novipirellula</taxon>
    </lineage>
</organism>
<dbReference type="Gene3D" id="3.40.630.30">
    <property type="match status" value="1"/>
</dbReference>
<protein>
    <submittedName>
        <fullName evidence="4">Putative acetyltransferase</fullName>
    </submittedName>
</protein>
<reference evidence="4 5" key="1">
    <citation type="submission" date="2019-02" db="EMBL/GenBank/DDBJ databases">
        <title>Deep-cultivation of Planctomycetes and their phenomic and genomic characterization uncovers novel biology.</title>
        <authorList>
            <person name="Wiegand S."/>
            <person name="Jogler M."/>
            <person name="Boedeker C."/>
            <person name="Pinto D."/>
            <person name="Vollmers J."/>
            <person name="Rivas-Marin E."/>
            <person name="Kohn T."/>
            <person name="Peeters S.H."/>
            <person name="Heuer A."/>
            <person name="Rast P."/>
            <person name="Oberbeckmann S."/>
            <person name="Bunk B."/>
            <person name="Jeske O."/>
            <person name="Meyerdierks A."/>
            <person name="Storesund J.E."/>
            <person name="Kallscheuer N."/>
            <person name="Luecker S."/>
            <person name="Lage O.M."/>
            <person name="Pohl T."/>
            <person name="Merkel B.J."/>
            <person name="Hornburger P."/>
            <person name="Mueller R.-W."/>
            <person name="Bruemmer F."/>
            <person name="Labrenz M."/>
            <person name="Spormann A.M."/>
            <person name="Op Den Camp H."/>
            <person name="Overmann J."/>
            <person name="Amann R."/>
            <person name="Jetten M.S.M."/>
            <person name="Mascher T."/>
            <person name="Medema M.H."/>
            <person name="Devos D.P."/>
            <person name="Kaster A.-K."/>
            <person name="Ovreas L."/>
            <person name="Rohde M."/>
            <person name="Galperin M.Y."/>
            <person name="Jogler C."/>
        </authorList>
    </citation>
    <scope>NUCLEOTIDE SEQUENCE [LARGE SCALE GENOMIC DNA]</scope>
    <source>
        <strain evidence="4 5">Pla52o</strain>
    </source>
</reference>
<evidence type="ECO:0000256" key="2">
    <source>
        <dbReference type="ARBA" id="ARBA00023315"/>
    </source>
</evidence>
<evidence type="ECO:0000259" key="3">
    <source>
        <dbReference type="PROSITE" id="PS51186"/>
    </source>
</evidence>
<gene>
    <name evidence="4" type="ORF">Pla52o_28980</name>
</gene>
<proteinExistence type="predicted"/>
<sequence length="166" mass="18422">MPSESDRPASIQFVPIEFQSNVYGQAIALRHAVLRQPLGLAYSERQLAAEHDQLHFGMLRGDDLLACVSVILRSPTAAKIRQMAVDAAFQGRGIGFELLCRVELELKMKGVQSIQLHARKVAVGFYERLGYVVTGEPFTEVTLPHIKMSKTIFDAFSVVDLVKDPP</sequence>